<reference evidence="1 2" key="1">
    <citation type="submission" date="2021-02" db="EMBL/GenBank/DDBJ databases">
        <title>Paenibacillus tianjinensis sp. nov.</title>
        <authorList>
            <person name="Liu H."/>
        </authorList>
    </citation>
    <scope>NUCLEOTIDE SEQUENCE [LARGE SCALE GENOMIC DNA]</scope>
    <source>
        <strain evidence="1 2">TB2019</strain>
    </source>
</reference>
<dbReference type="RefSeq" id="WP_206100933.1">
    <property type="nucleotide sequence ID" value="NZ_CP070969.1"/>
</dbReference>
<organism evidence="1 2">
    <name type="scientific">Paenibacillus tianjinensis</name>
    <dbReference type="NCBI Taxonomy" id="2810347"/>
    <lineage>
        <taxon>Bacteria</taxon>
        <taxon>Bacillati</taxon>
        <taxon>Bacillota</taxon>
        <taxon>Bacilli</taxon>
        <taxon>Bacillales</taxon>
        <taxon>Paenibacillaceae</taxon>
        <taxon>Paenibacillus</taxon>
    </lineage>
</organism>
<sequence length="136" mass="15714">MNTNKNIVKHEKIFEGVNIFHLTDKVGRIWQTIGRDEKDAVNVWSQGEDTFTFIVRDIKPETLSVEFLIKSLNIPRSAIIVVTLMHEVLNTSEKREEFYAETLGFNAKCKYGSKDISKVLFKMKKQAEDLTNILVH</sequence>
<gene>
    <name evidence="1" type="ORF">JRJ22_18685</name>
</gene>
<keyword evidence="2" id="KW-1185">Reference proteome</keyword>
<evidence type="ECO:0000313" key="2">
    <source>
        <dbReference type="Proteomes" id="UP000663452"/>
    </source>
</evidence>
<dbReference type="EMBL" id="CP070969">
    <property type="protein sequence ID" value="QSF43295.1"/>
    <property type="molecule type" value="Genomic_DNA"/>
</dbReference>
<evidence type="ECO:0000313" key="1">
    <source>
        <dbReference type="EMBL" id="QSF43295.1"/>
    </source>
</evidence>
<accession>A0ABX7L5E7</accession>
<dbReference type="Proteomes" id="UP000663452">
    <property type="component" value="Chromosome"/>
</dbReference>
<proteinExistence type="predicted"/>
<protein>
    <submittedName>
        <fullName evidence="1">Uncharacterized protein</fullName>
    </submittedName>
</protein>
<name>A0ABX7L5E7_9BACL</name>